<dbReference type="SUPFAM" id="SSF56281">
    <property type="entry name" value="Metallo-hydrolase/oxidoreductase"/>
    <property type="match status" value="1"/>
</dbReference>
<dbReference type="Proteomes" id="UP000005551">
    <property type="component" value="Unassembled WGS sequence"/>
</dbReference>
<protein>
    <submittedName>
        <fullName evidence="2">Metal-dependent hydrolase</fullName>
    </submittedName>
</protein>
<dbReference type="AlphaFoldDB" id="I5C2W8"/>
<dbReference type="PANTHER" id="PTHR42663:SF6">
    <property type="entry name" value="HYDROLASE C777.06C-RELATED"/>
    <property type="match status" value="1"/>
</dbReference>
<dbReference type="InterPro" id="IPR036866">
    <property type="entry name" value="RibonucZ/Hydroxyglut_hydro"/>
</dbReference>
<keyword evidence="2" id="KW-0378">Hydrolase</keyword>
<evidence type="ECO:0000313" key="2">
    <source>
        <dbReference type="EMBL" id="EIM76170.1"/>
    </source>
</evidence>
<dbReference type="OrthoDB" id="9781189at2"/>
<name>I5C2W8_9BACT</name>
<reference evidence="2 3" key="1">
    <citation type="submission" date="2012-05" db="EMBL/GenBank/DDBJ databases">
        <title>Genome sequence of Nitritalea halalkaliphila LW7.</title>
        <authorList>
            <person name="Jangir P.K."/>
            <person name="Singh A."/>
            <person name="Shivaji S."/>
            <person name="Sharma R."/>
        </authorList>
    </citation>
    <scope>NUCLEOTIDE SEQUENCE [LARGE SCALE GENOMIC DNA]</scope>
    <source>
        <strain evidence="2 3">LW7</strain>
    </source>
</reference>
<feature type="domain" description="Metallo-beta-lactamase" evidence="1">
    <location>
        <begin position="34"/>
        <end position="223"/>
    </location>
</feature>
<dbReference type="CDD" id="cd16279">
    <property type="entry name" value="metallo-hydrolase-like_MBL-fold"/>
    <property type="match status" value="1"/>
</dbReference>
<sequence>MKITFLGTGTSQGVPVITCNCPVCSSLDFRDKRLRSSLLLEVQGKTLVIDTGPDFRQQMLQNRVQQLDAVLFTHAHKDHTAGMDDIRSFNFKQKQDMPIYATSDVLKQIQREFAYVFEAIKYPGVPAVAPEIIDEAPFLAAGIPITPIEVMHYKLPVKAFRIGDFTYITDANYIADKELEKVKGSKVLVVNALQRTPHISHFTLEEALALVEELEVEQAFFTHISHKLGTHQEVEATLPSHVRLAYDGLSVSIP</sequence>
<evidence type="ECO:0000313" key="3">
    <source>
        <dbReference type="Proteomes" id="UP000005551"/>
    </source>
</evidence>
<dbReference type="STRING" id="1189621.A3SI_11114"/>
<dbReference type="GO" id="GO:0016787">
    <property type="term" value="F:hydrolase activity"/>
    <property type="evidence" value="ECO:0007669"/>
    <property type="project" value="UniProtKB-KW"/>
</dbReference>
<dbReference type="InterPro" id="IPR001279">
    <property type="entry name" value="Metallo-B-lactamas"/>
</dbReference>
<evidence type="ECO:0000259" key="1">
    <source>
        <dbReference type="SMART" id="SM00849"/>
    </source>
</evidence>
<organism evidence="2 3">
    <name type="scientific">Nitritalea halalkaliphila LW7</name>
    <dbReference type="NCBI Taxonomy" id="1189621"/>
    <lineage>
        <taxon>Bacteria</taxon>
        <taxon>Pseudomonadati</taxon>
        <taxon>Bacteroidota</taxon>
        <taxon>Cytophagia</taxon>
        <taxon>Cytophagales</taxon>
        <taxon>Cyclobacteriaceae</taxon>
        <taxon>Nitritalea</taxon>
    </lineage>
</organism>
<keyword evidence="3" id="KW-1185">Reference proteome</keyword>
<dbReference type="PANTHER" id="PTHR42663">
    <property type="entry name" value="HYDROLASE C777.06C-RELATED-RELATED"/>
    <property type="match status" value="1"/>
</dbReference>
<accession>I5C2W8</accession>
<proteinExistence type="predicted"/>
<gene>
    <name evidence="2" type="ORF">A3SI_11114</name>
</gene>
<dbReference type="SMART" id="SM00849">
    <property type="entry name" value="Lactamase_B"/>
    <property type="match status" value="1"/>
</dbReference>
<dbReference type="PATRIC" id="fig|1189621.3.peg.2317"/>
<dbReference type="RefSeq" id="WP_009055245.1">
    <property type="nucleotide sequence ID" value="NZ_AJYA01000023.1"/>
</dbReference>
<dbReference type="EMBL" id="AJYA01000023">
    <property type="protein sequence ID" value="EIM76170.1"/>
    <property type="molecule type" value="Genomic_DNA"/>
</dbReference>
<comment type="caution">
    <text evidence="2">The sequence shown here is derived from an EMBL/GenBank/DDBJ whole genome shotgun (WGS) entry which is preliminary data.</text>
</comment>
<dbReference type="Gene3D" id="3.60.15.10">
    <property type="entry name" value="Ribonuclease Z/Hydroxyacylglutathione hydrolase-like"/>
    <property type="match status" value="1"/>
</dbReference>
<dbReference type="Pfam" id="PF12706">
    <property type="entry name" value="Lactamase_B_2"/>
    <property type="match status" value="1"/>
</dbReference>